<dbReference type="InterPro" id="IPR053158">
    <property type="entry name" value="CapK_Type1_Caps_Biosynth"/>
</dbReference>
<sequence>MAWYPWMLNKVLLPVYQKLRSKPLLDYLDEYKNHLNWTEDQLREHQWQQLLRLLTHCFEHSPFYRQHWQRAGLDSVQDIRSRDDFTRLPPVNKSVLTEHRDRVLAQTGSGGIRKSTGGSTGQPFHFELNPDSNTRREAVMWRAYGWLGAGLGHKTLYLWGTDVGPQPWSKRLRNRLYHGFYNRTMLNAFAMRSDNLDSYVNEVNRVRPEAIVGYVNPLFELARYIVEKGLTVYQPNAILTGAEPLFESQRQIIEQAFGAPTYNTYGCREVMLIAAECQAHKRLHINSDQLMVEALDEQGQSLEQGSGDLALTDLFNYRMPLVRYLNGDRVSLAREGCGCGNPLPVMDSAEGRKLDMLRTPSGAHIPGELFPHLFKEFPEIKRFQVRQSQLDSLDVLLECPLPLGDEAVERLQREVDKYSQGELRVNVRRVPSIPLNASGKHRVTICEL</sequence>
<dbReference type="GO" id="GO:0047475">
    <property type="term" value="F:phenylacetate-CoA ligase activity"/>
    <property type="evidence" value="ECO:0007669"/>
    <property type="project" value="UniProtKB-EC"/>
</dbReference>
<accession>A0A2S2E1Z2</accession>
<dbReference type="KEGG" id="salh:HMF8227_01177"/>
<dbReference type="EC" id="6.2.1.30" evidence="2"/>
<name>A0A2S2E1Z2_9ALTE</name>
<dbReference type="PANTHER" id="PTHR36932:SF1">
    <property type="entry name" value="CAPSULAR POLYSACCHARIDE BIOSYNTHESIS PROTEIN"/>
    <property type="match status" value="1"/>
</dbReference>
<dbReference type="EMBL" id="CP029347">
    <property type="protein sequence ID" value="AWL11658.1"/>
    <property type="molecule type" value="Genomic_DNA"/>
</dbReference>
<reference evidence="2 3" key="1">
    <citation type="submission" date="2018-05" db="EMBL/GenBank/DDBJ databases">
        <title>Salinimonas sp. HMF8227 Genome sequencing and assembly.</title>
        <authorList>
            <person name="Kang H."/>
            <person name="Kang J."/>
            <person name="Cha I."/>
            <person name="Kim H."/>
            <person name="Joh K."/>
        </authorList>
    </citation>
    <scope>NUCLEOTIDE SEQUENCE [LARGE SCALE GENOMIC DNA]</scope>
    <source>
        <strain evidence="2 3">HMF8227</strain>
    </source>
</reference>
<dbReference type="PANTHER" id="PTHR36932">
    <property type="entry name" value="CAPSULAR POLYSACCHARIDE BIOSYNTHESIS PROTEIN"/>
    <property type="match status" value="1"/>
</dbReference>
<organism evidence="2 3">
    <name type="scientific">Saliniradius amylolyticus</name>
    <dbReference type="NCBI Taxonomy" id="2183582"/>
    <lineage>
        <taxon>Bacteria</taxon>
        <taxon>Pseudomonadati</taxon>
        <taxon>Pseudomonadota</taxon>
        <taxon>Gammaproteobacteria</taxon>
        <taxon>Alteromonadales</taxon>
        <taxon>Alteromonadaceae</taxon>
        <taxon>Saliniradius</taxon>
    </lineage>
</organism>
<proteinExistence type="predicted"/>
<dbReference type="RefSeq" id="WP_239421215.1">
    <property type="nucleotide sequence ID" value="NZ_CP029347.1"/>
</dbReference>
<evidence type="ECO:0000313" key="3">
    <source>
        <dbReference type="Proteomes" id="UP000245728"/>
    </source>
</evidence>
<gene>
    <name evidence="2" type="primary">paaK</name>
    <name evidence="2" type="ORF">HMF8227_01177</name>
</gene>
<keyword evidence="2" id="KW-0436">Ligase</keyword>
<keyword evidence="3" id="KW-1185">Reference proteome</keyword>
<dbReference type="InterPro" id="IPR042099">
    <property type="entry name" value="ANL_N_sf"/>
</dbReference>
<evidence type="ECO:0000256" key="1">
    <source>
        <dbReference type="SAM" id="MobiDB-lite"/>
    </source>
</evidence>
<protein>
    <submittedName>
        <fullName evidence="2">Phenylacetate--CoA ligase</fullName>
        <ecNumber evidence="2">6.2.1.30</ecNumber>
    </submittedName>
</protein>
<dbReference type="AlphaFoldDB" id="A0A2S2E1Z2"/>
<feature type="region of interest" description="Disordered" evidence="1">
    <location>
        <begin position="106"/>
        <end position="130"/>
    </location>
</feature>
<dbReference type="SUPFAM" id="SSF56801">
    <property type="entry name" value="Acetyl-CoA synthetase-like"/>
    <property type="match status" value="1"/>
</dbReference>
<evidence type="ECO:0000313" key="2">
    <source>
        <dbReference type="EMBL" id="AWL11658.1"/>
    </source>
</evidence>
<dbReference type="Gene3D" id="3.40.50.12780">
    <property type="entry name" value="N-terminal domain of ligase-like"/>
    <property type="match status" value="1"/>
</dbReference>
<dbReference type="Proteomes" id="UP000245728">
    <property type="component" value="Chromosome"/>
</dbReference>